<dbReference type="EMBL" id="PKPP01014377">
    <property type="protein sequence ID" value="PWA39731.1"/>
    <property type="molecule type" value="Genomic_DNA"/>
</dbReference>
<gene>
    <name evidence="1" type="ORF">CTI12_AA568580</name>
</gene>
<name>A0A2U1KSL9_ARTAN</name>
<dbReference type="PANTHER" id="PTHR10644">
    <property type="entry name" value="DNA REPAIR/RNA PROCESSING CPSF FAMILY"/>
    <property type="match status" value="1"/>
</dbReference>
<dbReference type="Gene3D" id="2.130.10.10">
    <property type="entry name" value="YVTN repeat-like/Quinoprotein amine dehydrogenase"/>
    <property type="match status" value="1"/>
</dbReference>
<dbReference type="AlphaFoldDB" id="A0A2U1KSL9"/>
<dbReference type="OrthoDB" id="433457at2759"/>
<reference evidence="1 2" key="1">
    <citation type="journal article" date="2018" name="Mol. Plant">
        <title>The genome of Artemisia annua provides insight into the evolution of Asteraceae family and artemisinin biosynthesis.</title>
        <authorList>
            <person name="Shen Q."/>
            <person name="Zhang L."/>
            <person name="Liao Z."/>
            <person name="Wang S."/>
            <person name="Yan T."/>
            <person name="Shi P."/>
            <person name="Liu M."/>
            <person name="Fu X."/>
            <person name="Pan Q."/>
            <person name="Wang Y."/>
            <person name="Lv Z."/>
            <person name="Lu X."/>
            <person name="Zhang F."/>
            <person name="Jiang W."/>
            <person name="Ma Y."/>
            <person name="Chen M."/>
            <person name="Hao X."/>
            <person name="Li L."/>
            <person name="Tang Y."/>
            <person name="Lv G."/>
            <person name="Zhou Y."/>
            <person name="Sun X."/>
            <person name="Brodelius P.E."/>
            <person name="Rose J.K.C."/>
            <person name="Tang K."/>
        </authorList>
    </citation>
    <scope>NUCLEOTIDE SEQUENCE [LARGE SCALE GENOMIC DNA]</scope>
    <source>
        <strain evidence="2">cv. Huhao1</strain>
        <tissue evidence="1">Leaf</tissue>
    </source>
</reference>
<comment type="caution">
    <text evidence="1">The sequence shown here is derived from an EMBL/GenBank/DDBJ whole genome shotgun (WGS) entry which is preliminary data.</text>
</comment>
<dbReference type="InterPro" id="IPR015943">
    <property type="entry name" value="WD40/YVTN_repeat-like_dom_sf"/>
</dbReference>
<dbReference type="Proteomes" id="UP000245207">
    <property type="component" value="Unassembled WGS sequence"/>
</dbReference>
<evidence type="ECO:0000313" key="1">
    <source>
        <dbReference type="EMBL" id="PWA39731.1"/>
    </source>
</evidence>
<dbReference type="STRING" id="35608.A0A2U1KSL9"/>
<sequence length="154" mass="17006">MTLVVKPPSGQMLKDFPVNGSITTLKLIRPIGQLKDFLLLGTKGYDISSYKFFVLYWDVNENDVIARGSHEISDHIGEGDEGFVYENPRNQVIGCIGLMDTQLELHLLGETSFRDTQTELHLLGGTSFSSTLSYLCDGIVYVGSRSGGSENLKK</sequence>
<keyword evidence="2" id="KW-1185">Reference proteome</keyword>
<evidence type="ECO:0000313" key="2">
    <source>
        <dbReference type="Proteomes" id="UP000245207"/>
    </source>
</evidence>
<accession>A0A2U1KSL9</accession>
<proteinExistence type="predicted"/>
<organism evidence="1 2">
    <name type="scientific">Artemisia annua</name>
    <name type="common">Sweet wormwood</name>
    <dbReference type="NCBI Taxonomy" id="35608"/>
    <lineage>
        <taxon>Eukaryota</taxon>
        <taxon>Viridiplantae</taxon>
        <taxon>Streptophyta</taxon>
        <taxon>Embryophyta</taxon>
        <taxon>Tracheophyta</taxon>
        <taxon>Spermatophyta</taxon>
        <taxon>Magnoliopsida</taxon>
        <taxon>eudicotyledons</taxon>
        <taxon>Gunneridae</taxon>
        <taxon>Pentapetalae</taxon>
        <taxon>asterids</taxon>
        <taxon>campanulids</taxon>
        <taxon>Asterales</taxon>
        <taxon>Asteraceae</taxon>
        <taxon>Asteroideae</taxon>
        <taxon>Anthemideae</taxon>
        <taxon>Artemisiinae</taxon>
        <taxon>Artemisia</taxon>
    </lineage>
</organism>
<dbReference type="InterPro" id="IPR050358">
    <property type="entry name" value="RSE1/DDB1/CFT1"/>
</dbReference>
<protein>
    <submittedName>
        <fullName evidence="1">DNA damage-binding protein 1b</fullName>
    </submittedName>
</protein>